<dbReference type="InterPro" id="IPR019794">
    <property type="entry name" value="Peroxidases_AS"/>
</dbReference>
<feature type="binding site" evidence="9">
    <location>
        <position position="19"/>
    </location>
    <ligand>
        <name>Ca(2+)</name>
        <dbReference type="ChEBI" id="CHEBI:29108"/>
        <label>1</label>
    </ligand>
</feature>
<dbReference type="InterPro" id="IPR010255">
    <property type="entry name" value="Haem_peroxidase_sf"/>
</dbReference>
<evidence type="ECO:0000256" key="3">
    <source>
        <dbReference type="ARBA" id="ARBA00022559"/>
    </source>
</evidence>
<dbReference type="EMBL" id="JBHFFA010000008">
    <property type="protein sequence ID" value="KAL2610078.1"/>
    <property type="molecule type" value="Genomic_DNA"/>
</dbReference>
<dbReference type="GO" id="GO:0140825">
    <property type="term" value="F:lactoperoxidase activity"/>
    <property type="evidence" value="ECO:0007669"/>
    <property type="project" value="UniProtKB-EC"/>
</dbReference>
<evidence type="ECO:0000256" key="12">
    <source>
        <dbReference type="RuleBase" id="RU004241"/>
    </source>
</evidence>
<keyword evidence="6" id="KW-0560">Oxidoreductase</keyword>
<feature type="binding site" evidence="9">
    <location>
        <position position="23"/>
    </location>
    <ligand>
        <name>Ca(2+)</name>
        <dbReference type="ChEBI" id="CHEBI:29108"/>
        <label>1</label>
    </ligand>
</feature>
<evidence type="ECO:0000256" key="4">
    <source>
        <dbReference type="ARBA" id="ARBA00022617"/>
    </source>
</evidence>
<feature type="binding site" evidence="9">
    <location>
        <position position="21"/>
    </location>
    <ligand>
        <name>Ca(2+)</name>
        <dbReference type="ChEBI" id="CHEBI:29108"/>
        <label>1</label>
    </ligand>
</feature>
<feature type="active site" description="Proton acceptor" evidence="8">
    <location>
        <position position="15"/>
    </location>
</feature>
<proteinExistence type="inferred from homology"/>
<organism evidence="14 15">
    <name type="scientific">Riccia fluitans</name>
    <dbReference type="NCBI Taxonomy" id="41844"/>
    <lineage>
        <taxon>Eukaryota</taxon>
        <taxon>Viridiplantae</taxon>
        <taxon>Streptophyta</taxon>
        <taxon>Embryophyta</taxon>
        <taxon>Marchantiophyta</taxon>
        <taxon>Marchantiopsida</taxon>
        <taxon>Marchantiidae</taxon>
        <taxon>Marchantiales</taxon>
        <taxon>Ricciaceae</taxon>
        <taxon>Riccia</taxon>
    </lineage>
</organism>
<comment type="cofactor">
    <cofactor evidence="2">
        <name>heme b</name>
        <dbReference type="ChEBI" id="CHEBI:60344"/>
    </cofactor>
</comment>
<comment type="similarity">
    <text evidence="12">Belongs to the peroxidase family.</text>
</comment>
<evidence type="ECO:0000313" key="14">
    <source>
        <dbReference type="EMBL" id="KAL2610078.1"/>
    </source>
</evidence>
<evidence type="ECO:0000256" key="1">
    <source>
        <dbReference type="ARBA" id="ARBA00000189"/>
    </source>
</evidence>
<dbReference type="PROSITE" id="PS50873">
    <property type="entry name" value="PEROXIDASE_4"/>
    <property type="match status" value="1"/>
</dbReference>
<keyword evidence="7" id="KW-0408">Iron</keyword>
<sequence>MPSKMAASLLRLHFHDCFVQGCDGSILRDDDSRLPQGEKGAAPNANSVRGYEVIDLIKSDSEKQCPKVVSCADIATLAAYVGIKLVCPNFIPIFSSLFSEMSLSSRYNFRLNLEFSQNLAYALQMSGRQGSKEWAGIHPH</sequence>
<keyword evidence="5 9" id="KW-0479">Metal-binding</keyword>
<evidence type="ECO:0000256" key="5">
    <source>
        <dbReference type="ARBA" id="ARBA00022723"/>
    </source>
</evidence>
<feature type="binding site" evidence="9">
    <location>
        <position position="16"/>
    </location>
    <ligand>
        <name>Ca(2+)</name>
        <dbReference type="ChEBI" id="CHEBI:29108"/>
        <label>1</label>
    </ligand>
</feature>
<feature type="binding site" evidence="9">
    <location>
        <position position="38"/>
    </location>
    <ligand>
        <name>Ca(2+)</name>
        <dbReference type="ChEBI" id="CHEBI:29108"/>
        <label>1</label>
    </ligand>
</feature>
<feature type="disulfide bond" evidence="11">
    <location>
        <begin position="17"/>
        <end position="22"/>
    </location>
</feature>
<evidence type="ECO:0000259" key="13">
    <source>
        <dbReference type="PROSITE" id="PS50873"/>
    </source>
</evidence>
<keyword evidence="15" id="KW-1185">Reference proteome</keyword>
<dbReference type="InterPro" id="IPR002016">
    <property type="entry name" value="Haem_peroxidase"/>
</dbReference>
<comment type="cofactor">
    <cofactor evidence="9">
        <name>Ca(2+)</name>
        <dbReference type="ChEBI" id="CHEBI:29108"/>
    </cofactor>
    <text evidence="9">Binds 2 calcium ions per subunit.</text>
</comment>
<comment type="catalytic activity">
    <reaction evidence="1">
        <text>2 a phenolic donor + H2O2 = 2 a phenolic radical donor + 2 H2O</text>
        <dbReference type="Rhea" id="RHEA:56136"/>
        <dbReference type="ChEBI" id="CHEBI:15377"/>
        <dbReference type="ChEBI" id="CHEBI:16240"/>
        <dbReference type="ChEBI" id="CHEBI:139520"/>
        <dbReference type="ChEBI" id="CHEBI:139521"/>
        <dbReference type="EC" id="1.11.1.7"/>
    </reaction>
</comment>
<feature type="site" description="Transition state stabilizer" evidence="10">
    <location>
        <position position="11"/>
    </location>
</feature>
<evidence type="ECO:0000256" key="9">
    <source>
        <dbReference type="PIRSR" id="PIRSR600823-3"/>
    </source>
</evidence>
<gene>
    <name evidence="14" type="ORF">R1flu_028651</name>
</gene>
<evidence type="ECO:0000256" key="11">
    <source>
        <dbReference type="PIRSR" id="PIRSR600823-5"/>
    </source>
</evidence>
<evidence type="ECO:0000256" key="6">
    <source>
        <dbReference type="ARBA" id="ARBA00023002"/>
    </source>
</evidence>
<dbReference type="GO" id="GO:0046872">
    <property type="term" value="F:metal ion binding"/>
    <property type="evidence" value="ECO:0007669"/>
    <property type="project" value="UniProtKB-KW"/>
</dbReference>
<dbReference type="InterPro" id="IPR000823">
    <property type="entry name" value="Peroxidase_pln"/>
</dbReference>
<evidence type="ECO:0000256" key="10">
    <source>
        <dbReference type="PIRSR" id="PIRSR600823-4"/>
    </source>
</evidence>
<evidence type="ECO:0000256" key="8">
    <source>
        <dbReference type="PIRSR" id="PIRSR600823-1"/>
    </source>
</evidence>
<dbReference type="Gene3D" id="1.10.520.10">
    <property type="match status" value="1"/>
</dbReference>
<evidence type="ECO:0000256" key="2">
    <source>
        <dbReference type="ARBA" id="ARBA00001970"/>
    </source>
</evidence>
<dbReference type="Pfam" id="PF00141">
    <property type="entry name" value="peroxidase"/>
    <property type="match status" value="1"/>
</dbReference>
<protein>
    <recommendedName>
        <fullName evidence="13">Plant heme peroxidase family profile domain-containing protein</fullName>
    </recommendedName>
</protein>
<evidence type="ECO:0000256" key="7">
    <source>
        <dbReference type="ARBA" id="ARBA00023004"/>
    </source>
</evidence>
<feature type="domain" description="Plant heme peroxidase family profile" evidence="13">
    <location>
        <begin position="1"/>
        <end position="106"/>
    </location>
</feature>
<keyword evidence="9" id="KW-0106">Calcium</keyword>
<keyword evidence="4" id="KW-0349">Heme</keyword>
<dbReference type="PRINTS" id="PR00458">
    <property type="entry name" value="PEROXIDASE"/>
</dbReference>
<dbReference type="Proteomes" id="UP001605036">
    <property type="component" value="Unassembled WGS sequence"/>
</dbReference>
<evidence type="ECO:0000313" key="15">
    <source>
        <dbReference type="Proteomes" id="UP001605036"/>
    </source>
</evidence>
<comment type="caution">
    <text evidence="14">The sequence shown here is derived from an EMBL/GenBank/DDBJ whole genome shotgun (WGS) entry which is preliminary data.</text>
</comment>
<feature type="binding site" evidence="9">
    <location>
        <position position="25"/>
    </location>
    <ligand>
        <name>Ca(2+)</name>
        <dbReference type="ChEBI" id="CHEBI:29108"/>
        <label>1</label>
    </ligand>
</feature>
<reference evidence="14 15" key="1">
    <citation type="submission" date="2024-09" db="EMBL/GenBank/DDBJ databases">
        <title>Chromosome-scale assembly of Riccia fluitans.</title>
        <authorList>
            <person name="Paukszto L."/>
            <person name="Sawicki J."/>
            <person name="Karawczyk K."/>
            <person name="Piernik-Szablinska J."/>
            <person name="Szczecinska M."/>
            <person name="Mazdziarz M."/>
        </authorList>
    </citation>
    <scope>NUCLEOTIDE SEQUENCE [LARGE SCALE GENOMIC DNA]</scope>
    <source>
        <strain evidence="14">Rf_01</strain>
        <tissue evidence="14">Aerial parts of the thallus</tissue>
    </source>
</reference>
<accession>A0ABD1XRD5</accession>
<dbReference type="SUPFAM" id="SSF48113">
    <property type="entry name" value="Heme-dependent peroxidases"/>
    <property type="match status" value="1"/>
</dbReference>
<dbReference type="AlphaFoldDB" id="A0ABD1XRD5"/>
<keyword evidence="11" id="KW-1015">Disulfide bond</keyword>
<dbReference type="PANTHER" id="PTHR31388:SF5">
    <property type="entry name" value="PEROXIDASE"/>
    <property type="match status" value="1"/>
</dbReference>
<name>A0ABD1XRD5_9MARC</name>
<dbReference type="PROSITE" id="PS00436">
    <property type="entry name" value="PEROXIDASE_2"/>
    <property type="match status" value="1"/>
</dbReference>
<dbReference type="PRINTS" id="PR00461">
    <property type="entry name" value="PLPEROXIDASE"/>
</dbReference>
<dbReference type="PANTHER" id="PTHR31388">
    <property type="entry name" value="PEROXIDASE 72-RELATED"/>
    <property type="match status" value="1"/>
</dbReference>
<keyword evidence="3" id="KW-0575">Peroxidase</keyword>